<dbReference type="InterPro" id="IPR013784">
    <property type="entry name" value="Carb-bd-like_fold"/>
</dbReference>
<dbReference type="EMBL" id="AP027151">
    <property type="protein sequence ID" value="BDV42858.1"/>
    <property type="molecule type" value="Genomic_DNA"/>
</dbReference>
<evidence type="ECO:0000313" key="2">
    <source>
        <dbReference type="EMBL" id="BDV42858.1"/>
    </source>
</evidence>
<name>A0ABN6VR70_9BACT</name>
<organism evidence="2 3">
    <name type="scientific">Geotalea uraniireducens</name>
    <dbReference type="NCBI Taxonomy" id="351604"/>
    <lineage>
        <taxon>Bacteria</taxon>
        <taxon>Pseudomonadati</taxon>
        <taxon>Thermodesulfobacteriota</taxon>
        <taxon>Desulfuromonadia</taxon>
        <taxon>Geobacterales</taxon>
        <taxon>Geobacteraceae</taxon>
        <taxon>Geotalea</taxon>
    </lineage>
</organism>
<dbReference type="InterPro" id="IPR013211">
    <property type="entry name" value="LVIVD"/>
</dbReference>
<dbReference type="RefSeq" id="WP_282003560.1">
    <property type="nucleotide sequence ID" value="NZ_AP027151.1"/>
</dbReference>
<dbReference type="Pfam" id="PF22352">
    <property type="entry name" value="K319L-like_PKD"/>
    <property type="match status" value="1"/>
</dbReference>
<reference evidence="2 3" key="1">
    <citation type="submission" date="2022-12" db="EMBL/GenBank/DDBJ databases">
        <title>Polyphasic characterization of Geotalea uranireducens NIT-SL11 newly isolated from a complex of sewage sludge and microbially reduced graphene oxide.</title>
        <authorList>
            <person name="Xie L."/>
            <person name="Yoshida N."/>
            <person name="Meng L."/>
        </authorList>
    </citation>
    <scope>NUCLEOTIDE SEQUENCE [LARGE SCALE GENOMIC DNA]</scope>
    <source>
        <strain evidence="2 3">NIT-SL11</strain>
    </source>
</reference>
<dbReference type="Gene3D" id="2.60.40.1120">
    <property type="entry name" value="Carboxypeptidase-like, regulatory domain"/>
    <property type="match status" value="2"/>
</dbReference>
<protein>
    <submittedName>
        <fullName evidence="2">Uncharacterized protein</fullName>
    </submittedName>
</protein>
<evidence type="ECO:0000313" key="3">
    <source>
        <dbReference type="Proteomes" id="UP001317705"/>
    </source>
</evidence>
<dbReference type="Proteomes" id="UP001317705">
    <property type="component" value="Chromosome"/>
</dbReference>
<evidence type="ECO:0000256" key="1">
    <source>
        <dbReference type="SAM" id="SignalP"/>
    </source>
</evidence>
<gene>
    <name evidence="2" type="ORF">GURASL_17810</name>
</gene>
<accession>A0ABN6VR70</accession>
<dbReference type="SUPFAM" id="SSF49452">
    <property type="entry name" value="Starch-binding domain-like"/>
    <property type="match status" value="2"/>
</dbReference>
<dbReference type="Pfam" id="PF08309">
    <property type="entry name" value="LVIVD"/>
    <property type="match status" value="3"/>
</dbReference>
<dbReference type="Gene3D" id="2.60.40.10">
    <property type="entry name" value="Immunoglobulins"/>
    <property type="match status" value="1"/>
</dbReference>
<dbReference type="Pfam" id="PF13620">
    <property type="entry name" value="CarboxypepD_reg"/>
    <property type="match status" value="2"/>
</dbReference>
<feature type="chain" id="PRO_5047120105" evidence="1">
    <location>
        <begin position="27"/>
        <end position="1212"/>
    </location>
</feature>
<keyword evidence="1" id="KW-0732">Signal</keyword>
<sequence length="1212" mass="126134">MRKGRIWITIVGWLVCSLFIASGGLAATSSTGTLTGKVTISGSRTAIAGAAIKAVGSTGTYTATTGTTGSYSMALPPATYTVTCSATGYNTATASAVLKAGVKTVVNFALTAATVTTGTLTGTVTDSAGAAIAGATVATSTGGYSATTNSSGAYTIAAITAGTYDVTCTATGYTAQSKPATITANASATLNFTMASAGVTINSVTATPSTIAEHAATSIGLLAAITGTPVSYQWSQVAGPRVPLAGTSATAASADVSGLDVAVETDLIFRLTVTGADGVATSRDVTVAVQPVDIYPFLGPNVQIGGSTTAIAKFTYSGATWSAFNVGNVLKLTTVGTSKGSVYSLTLPGFIFDIDVVTYNGTVYAIVSCGPSGIAAVDITDPTLPTLVRILPVNYYQAGITFTDTGGTIWPDQVIQGTTAPITATETDGTTLWIADFAYGLHKTALANLINGTVEADGTLLIDAELYTLQYAGENPWGGPIGIKLVDGKLYASLGALGLNIYDAASLGWLGRYNLYTDEARTEDYFGAMAVSQSVGQDTATGDIYLDDFTGMPDYRQVQYEILVVMKGTGTGLTPYADFARNGFWYYKAQDVAVAVQGSRTIAYIAYSLGGVVAVDVTAPTAPAYLGYFPAVPVNGPYETNSLPASILPYEGAGMLKESGVTGVRVAGNQVFLTDHFAGLVILDSAATPELSWHGPNPPYSNDTNGVADDNVPDYEDITSYDMSPYDPLDNESLPWAFYQAPCLLATAELNGHGYTLLLNEPLALDTAGNVDVLEASSAGGFVFVDVRNLTAPLMADRFAIVGYFPTTDEIGAAVDGTATQPISIGNGNGIAASDRYLYLSNGPKGVLAFNLLDPLGYPTDSVHLVANTLQDEYPEVYNGETIYPASHTARNVIDLAHGTTWAQCIGNGMRGVPIDQVEAGAGQVGAPLLLKLQRDDIFEHNSDFTVKALPFQDKAYDVEFRGNYAYVADGPNGITVYDVTKDPSNAKSGFFVANIGANKGDPLLGTASGIELWQNPADGKLYAVVAAGPYGVGVVDITDIADMKIVKVFEPIKIEDGDIGVADGQAIDVKVIGDRAYFTYDSFGVICYAMSDLVAPLPVGVDATEIFLKTLDGMVVYDYRPAALGRFALDETVGYETIAGGAMRLQYTMQNGTLYLYVAYAEAGLLKIDYTNPAAPLLVSRTDTAAEATDLAIANGRIYLSDGSGGMVFFK</sequence>
<feature type="signal peptide" evidence="1">
    <location>
        <begin position="1"/>
        <end position="26"/>
    </location>
</feature>
<proteinExistence type="predicted"/>
<dbReference type="InterPro" id="IPR013783">
    <property type="entry name" value="Ig-like_fold"/>
</dbReference>
<keyword evidence="3" id="KW-1185">Reference proteome</keyword>